<dbReference type="Proteomes" id="UP001458880">
    <property type="component" value="Unassembled WGS sequence"/>
</dbReference>
<feature type="domain" description="MADF" evidence="1">
    <location>
        <begin position="31"/>
        <end position="73"/>
    </location>
</feature>
<sequence>MSPVAKYLKKTNNYLPIKLKLFIYLFLTGKTAKEHWRKLRECHREAIRRQEKKSGQQATTIRPWTYHKQMNFLKPFMKNRITVGYSNTFVLGENHLEDSATLKANHNETDELTENATPKKIKKSTISDHIMRKYIEDCDKKSKMRDELRHKLELQTQKEAGLQTDALHNFLCLCII</sequence>
<evidence type="ECO:0000313" key="2">
    <source>
        <dbReference type="EMBL" id="KAK9687340.1"/>
    </source>
</evidence>
<dbReference type="AlphaFoldDB" id="A0AAW1IDL1"/>
<dbReference type="Pfam" id="PF10545">
    <property type="entry name" value="MADF_DNA_bdg"/>
    <property type="match status" value="1"/>
</dbReference>
<name>A0AAW1IDL1_POPJA</name>
<protein>
    <submittedName>
        <fullName evidence="2">Alcohol dehydrogenase transcription factor Myb/SANT-like</fullName>
    </submittedName>
</protein>
<organism evidence="2 3">
    <name type="scientific">Popillia japonica</name>
    <name type="common">Japanese beetle</name>
    <dbReference type="NCBI Taxonomy" id="7064"/>
    <lineage>
        <taxon>Eukaryota</taxon>
        <taxon>Metazoa</taxon>
        <taxon>Ecdysozoa</taxon>
        <taxon>Arthropoda</taxon>
        <taxon>Hexapoda</taxon>
        <taxon>Insecta</taxon>
        <taxon>Pterygota</taxon>
        <taxon>Neoptera</taxon>
        <taxon>Endopterygota</taxon>
        <taxon>Coleoptera</taxon>
        <taxon>Polyphaga</taxon>
        <taxon>Scarabaeiformia</taxon>
        <taxon>Scarabaeidae</taxon>
        <taxon>Rutelinae</taxon>
        <taxon>Popillia</taxon>
    </lineage>
</organism>
<dbReference type="EMBL" id="JASPKY010000649">
    <property type="protein sequence ID" value="KAK9687340.1"/>
    <property type="molecule type" value="Genomic_DNA"/>
</dbReference>
<accession>A0AAW1IDL1</accession>
<keyword evidence="3" id="KW-1185">Reference proteome</keyword>
<proteinExistence type="predicted"/>
<dbReference type="InterPro" id="IPR006578">
    <property type="entry name" value="MADF-dom"/>
</dbReference>
<reference evidence="2 3" key="1">
    <citation type="journal article" date="2024" name="BMC Genomics">
        <title>De novo assembly and annotation of Popillia japonica's genome with initial clues to its potential as an invasive pest.</title>
        <authorList>
            <person name="Cucini C."/>
            <person name="Boschi S."/>
            <person name="Funari R."/>
            <person name="Cardaioli E."/>
            <person name="Iannotti N."/>
            <person name="Marturano G."/>
            <person name="Paoli F."/>
            <person name="Bruttini M."/>
            <person name="Carapelli A."/>
            <person name="Frati F."/>
            <person name="Nardi F."/>
        </authorList>
    </citation>
    <scope>NUCLEOTIDE SEQUENCE [LARGE SCALE GENOMIC DNA]</scope>
    <source>
        <strain evidence="2">DMR45628</strain>
    </source>
</reference>
<evidence type="ECO:0000313" key="3">
    <source>
        <dbReference type="Proteomes" id="UP001458880"/>
    </source>
</evidence>
<gene>
    <name evidence="2" type="ORF">QE152_g36511</name>
</gene>
<evidence type="ECO:0000259" key="1">
    <source>
        <dbReference type="Pfam" id="PF10545"/>
    </source>
</evidence>
<comment type="caution">
    <text evidence="2">The sequence shown here is derived from an EMBL/GenBank/DDBJ whole genome shotgun (WGS) entry which is preliminary data.</text>
</comment>